<evidence type="ECO:0000313" key="2">
    <source>
        <dbReference type="EMBL" id="NEX46450.1"/>
    </source>
</evidence>
<gene>
    <name evidence="2" type="ORF">G3572_09540</name>
</gene>
<dbReference type="Proteomes" id="UP000481421">
    <property type="component" value="Unassembled WGS sequence"/>
</dbReference>
<dbReference type="InterPro" id="IPR043129">
    <property type="entry name" value="ATPase_NBD"/>
</dbReference>
<accession>A0A6B3RK93</accession>
<evidence type="ECO:0000259" key="1">
    <source>
        <dbReference type="Pfam" id="PF01869"/>
    </source>
</evidence>
<feature type="domain" description="ATPase BadF/BadG/BcrA/BcrD type" evidence="1">
    <location>
        <begin position="5"/>
        <end position="252"/>
    </location>
</feature>
<proteinExistence type="predicted"/>
<dbReference type="EMBL" id="JAAIKE010000002">
    <property type="protein sequence ID" value="NEX46450.1"/>
    <property type="molecule type" value="Genomic_DNA"/>
</dbReference>
<dbReference type="SUPFAM" id="SSF53067">
    <property type="entry name" value="Actin-like ATPase domain"/>
    <property type="match status" value="2"/>
</dbReference>
<dbReference type="AlphaFoldDB" id="A0A6B3RK93"/>
<name>A0A6B3RK93_9RHOB</name>
<dbReference type="PANTHER" id="PTHR43190:SF3">
    <property type="entry name" value="N-ACETYL-D-GLUCOSAMINE KINASE"/>
    <property type="match status" value="1"/>
</dbReference>
<reference evidence="2 3" key="1">
    <citation type="submission" date="2020-02" db="EMBL/GenBank/DDBJ databases">
        <title>Rhodobacter algicola sp. nov., isolated from microalga culture.</title>
        <authorList>
            <person name="Park C.-Y."/>
        </authorList>
    </citation>
    <scope>NUCLEOTIDE SEQUENCE [LARGE SCALE GENOMIC DNA]</scope>
    <source>
        <strain evidence="2 3">ETT8</strain>
    </source>
</reference>
<dbReference type="InterPro" id="IPR052519">
    <property type="entry name" value="Euk-type_GlcNAc_Kinase"/>
</dbReference>
<comment type="caution">
    <text evidence="2">The sequence shown here is derived from an EMBL/GenBank/DDBJ whole genome shotgun (WGS) entry which is preliminary data.</text>
</comment>
<dbReference type="RefSeq" id="WP_164611121.1">
    <property type="nucleotide sequence ID" value="NZ_JAAIKE010000002.1"/>
</dbReference>
<sequence length="281" mass="27540">MQLFLGIDGGGTGCRAVVADQDGFILGRGFGGPANIASAPDAARDSILAATHAAMSAALGAKPSAQDLSSLRAGLGVAGANAAGAAGRLRLALPFARARIETDAVAAALGALAGSDGIVAAMGTGSVFAVRQGDKIRCFGGWGLVLGDEGSGAWLGRAALSRALRATDGLEGMTPFLAQLLQDHGGAAGIVSFAQSALPTDFAALAPSIVQSDDPAAQAIWAQATADVATVLSHLVALAPLPVTFIGGLGSSYAAALTQFAQVAPKGSALDGALLLAREAG</sequence>
<evidence type="ECO:0000313" key="3">
    <source>
        <dbReference type="Proteomes" id="UP000481421"/>
    </source>
</evidence>
<dbReference type="Gene3D" id="3.30.420.40">
    <property type="match status" value="2"/>
</dbReference>
<dbReference type="Pfam" id="PF01869">
    <property type="entry name" value="BcrAD_BadFG"/>
    <property type="match status" value="1"/>
</dbReference>
<dbReference type="InterPro" id="IPR002731">
    <property type="entry name" value="ATPase_BadF"/>
</dbReference>
<dbReference type="CDD" id="cd24082">
    <property type="entry name" value="ASKHA_NBD_GspK-like"/>
    <property type="match status" value="1"/>
</dbReference>
<protein>
    <submittedName>
        <fullName evidence="2">ATPase</fullName>
    </submittedName>
</protein>
<organism evidence="2 3">
    <name type="scientific">Pseudotabrizicola algicola</name>
    <dbReference type="NCBI Taxonomy" id="2709381"/>
    <lineage>
        <taxon>Bacteria</taxon>
        <taxon>Pseudomonadati</taxon>
        <taxon>Pseudomonadota</taxon>
        <taxon>Alphaproteobacteria</taxon>
        <taxon>Rhodobacterales</taxon>
        <taxon>Paracoccaceae</taxon>
        <taxon>Pseudotabrizicola</taxon>
    </lineage>
</organism>
<keyword evidence="3" id="KW-1185">Reference proteome</keyword>
<dbReference type="PANTHER" id="PTHR43190">
    <property type="entry name" value="N-ACETYL-D-GLUCOSAMINE KINASE"/>
    <property type="match status" value="1"/>
</dbReference>